<keyword evidence="6 9" id="KW-0812">Transmembrane</keyword>
<comment type="subcellular location">
    <subcellularLocation>
        <location evidence="1">Cell inner membrane</location>
        <topology evidence="1">Multi-pass membrane protein</topology>
    </subcellularLocation>
    <subcellularLocation>
        <location evidence="9">Cell membrane</location>
        <topology evidence="9">Multi-pass membrane protein</topology>
    </subcellularLocation>
</comment>
<dbReference type="InterPro" id="IPR018076">
    <property type="entry name" value="T2SS_GspF_dom"/>
</dbReference>
<feature type="compositionally biased region" description="Polar residues" evidence="10">
    <location>
        <begin position="1"/>
        <end position="12"/>
    </location>
</feature>
<keyword evidence="7 11" id="KW-1133">Transmembrane helix</keyword>
<dbReference type="PANTHER" id="PTHR30012">
    <property type="entry name" value="GENERAL SECRETION PATHWAY PROTEIN"/>
    <property type="match status" value="1"/>
</dbReference>
<feature type="compositionally biased region" description="Basic and acidic residues" evidence="10">
    <location>
        <begin position="28"/>
        <end position="38"/>
    </location>
</feature>
<organism evidence="13 14">
    <name type="scientific">Aphanocapsa feldmannii 277cV</name>
    <dbReference type="NCBI Taxonomy" id="2507553"/>
    <lineage>
        <taxon>Bacteria</taxon>
        <taxon>Bacillati</taxon>
        <taxon>Cyanobacteriota</taxon>
        <taxon>Cyanophyceae</taxon>
        <taxon>Oscillatoriophycideae</taxon>
        <taxon>Chroococcales</taxon>
        <taxon>Microcystaceae</taxon>
        <taxon>Aphanocapsa</taxon>
    </lineage>
</organism>
<keyword evidence="5" id="KW-0997">Cell inner membrane</keyword>
<feature type="domain" description="Type II secretion system protein GspF" evidence="12">
    <location>
        <begin position="101"/>
        <end position="224"/>
    </location>
</feature>
<feature type="transmembrane region" description="Helical" evidence="11">
    <location>
        <begin position="408"/>
        <end position="426"/>
    </location>
</feature>
<dbReference type="PRINTS" id="PR00812">
    <property type="entry name" value="BCTERIALGSPF"/>
</dbReference>
<evidence type="ECO:0000256" key="2">
    <source>
        <dbReference type="ARBA" id="ARBA00005745"/>
    </source>
</evidence>
<dbReference type="GO" id="GO:0005886">
    <property type="term" value="C:plasma membrane"/>
    <property type="evidence" value="ECO:0007669"/>
    <property type="project" value="UniProtKB-SubCell"/>
</dbReference>
<feature type="transmembrane region" description="Helical" evidence="11">
    <location>
        <begin position="243"/>
        <end position="271"/>
    </location>
</feature>
<dbReference type="InterPro" id="IPR001992">
    <property type="entry name" value="T2SS_GspF/T4SS_PilC_CS"/>
</dbReference>
<evidence type="ECO:0000256" key="8">
    <source>
        <dbReference type="ARBA" id="ARBA00023136"/>
    </source>
</evidence>
<evidence type="ECO:0000256" key="6">
    <source>
        <dbReference type="ARBA" id="ARBA00022692"/>
    </source>
</evidence>
<keyword evidence="4" id="KW-1003">Cell membrane</keyword>
<comment type="caution">
    <text evidence="13">The sequence shown here is derived from an EMBL/GenBank/DDBJ whole genome shotgun (WGS) entry which is preliminary data.</text>
</comment>
<feature type="region of interest" description="Disordered" evidence="10">
    <location>
        <begin position="1"/>
        <end position="77"/>
    </location>
</feature>
<dbReference type="Gene3D" id="1.20.81.30">
    <property type="entry name" value="Type II secretion system (T2SS), domain F"/>
    <property type="match status" value="2"/>
</dbReference>
<dbReference type="PANTHER" id="PTHR30012:SF0">
    <property type="entry name" value="TYPE II SECRETION SYSTEM PROTEIN F-RELATED"/>
    <property type="match status" value="1"/>
</dbReference>
<protein>
    <submittedName>
        <fullName evidence="13">Type II secretion system F family protein</fullName>
    </submittedName>
</protein>
<feature type="domain" description="Type II secretion system protein GspF" evidence="12">
    <location>
        <begin position="305"/>
        <end position="427"/>
    </location>
</feature>
<proteinExistence type="inferred from homology"/>
<evidence type="ECO:0000256" key="7">
    <source>
        <dbReference type="ARBA" id="ARBA00022989"/>
    </source>
</evidence>
<evidence type="ECO:0000256" key="9">
    <source>
        <dbReference type="RuleBase" id="RU003923"/>
    </source>
</evidence>
<evidence type="ECO:0000256" key="1">
    <source>
        <dbReference type="ARBA" id="ARBA00004429"/>
    </source>
</evidence>
<feature type="transmembrane region" description="Helical" evidence="11">
    <location>
        <begin position="201"/>
        <end position="223"/>
    </location>
</feature>
<dbReference type="InterPro" id="IPR003004">
    <property type="entry name" value="GspF/PilC"/>
</dbReference>
<keyword evidence="3 9" id="KW-0813">Transport</keyword>
<feature type="compositionally biased region" description="Basic residues" evidence="10">
    <location>
        <begin position="51"/>
        <end position="63"/>
    </location>
</feature>
<dbReference type="Proteomes" id="UP000317990">
    <property type="component" value="Unassembled WGS sequence"/>
</dbReference>
<name>A0A524RP81_9CHRO</name>
<dbReference type="Pfam" id="PF00482">
    <property type="entry name" value="T2SSF"/>
    <property type="match status" value="2"/>
</dbReference>
<evidence type="ECO:0000256" key="10">
    <source>
        <dbReference type="SAM" id="MobiDB-lite"/>
    </source>
</evidence>
<dbReference type="EMBL" id="SRMO01000052">
    <property type="protein sequence ID" value="TGG93157.1"/>
    <property type="molecule type" value="Genomic_DNA"/>
</dbReference>
<gene>
    <name evidence="13" type="ORF">ERJ67_04290</name>
</gene>
<sequence length="436" mass="46710">MAEGQRQPQAPWQPTRERTQTLTDASADDGRGDRDGPGRRRQGTALARDQRRSRRRSRRRRLASHGGGGAAEGRQATAGGQAISALFSIRGRPSSQHKAVFVSKLAALVNTGIPIVRSLDLLASQPVPPLLASAIRRVGEDVNHGVALGVALGRWPGVFDALSVAMVEAGETGGVLDEVLSQLAKLLEDNARLQNRIKGALGYPLTVLAVALAVFLGMTIVLIPTFAGLFAELGAELPAFTRLMLGISALLRSVWALLLAALLLLGVWLFSRYHATPKGRRRVDGMLLALPLFGDLIRKTATAQFCRTFCSLARAGVPILMSLEILRSTVGNSMISDAIDEAREAVRDGELLSVALAQRQVFPQIAISMLAIAEETGQMDAMLAKVADFHEDEVATTVKLLTSMLEPVMIVIVAGIVGSILLAMYLPMFSLFGTIE</sequence>
<keyword evidence="8 11" id="KW-0472">Membrane</keyword>
<evidence type="ECO:0000313" key="13">
    <source>
        <dbReference type="EMBL" id="TGG93157.1"/>
    </source>
</evidence>
<reference evidence="13 14" key="1">
    <citation type="journal article" date="2019" name="mSystems">
        <title>Life at home and on the roam: Genomic adaptions reflect the dual lifestyle of an intracellular, facultative symbiont.</title>
        <authorList>
            <person name="Burgsdorf I."/>
        </authorList>
    </citation>
    <scope>NUCLEOTIDE SEQUENCE [LARGE SCALE GENOMIC DNA]</scope>
    <source>
        <strain evidence="13">277cV</strain>
    </source>
</reference>
<evidence type="ECO:0000313" key="14">
    <source>
        <dbReference type="Proteomes" id="UP000317990"/>
    </source>
</evidence>
<evidence type="ECO:0000259" key="12">
    <source>
        <dbReference type="Pfam" id="PF00482"/>
    </source>
</evidence>
<dbReference type="AlphaFoldDB" id="A0A524RP81"/>
<accession>A0A524RP81</accession>
<dbReference type="InterPro" id="IPR042094">
    <property type="entry name" value="T2SS_GspF_sf"/>
</dbReference>
<comment type="similarity">
    <text evidence="2 9">Belongs to the GSP F family.</text>
</comment>
<dbReference type="GO" id="GO:0009306">
    <property type="term" value="P:protein secretion"/>
    <property type="evidence" value="ECO:0007669"/>
    <property type="project" value="InterPro"/>
</dbReference>
<evidence type="ECO:0000256" key="11">
    <source>
        <dbReference type="SAM" id="Phobius"/>
    </source>
</evidence>
<evidence type="ECO:0000256" key="3">
    <source>
        <dbReference type="ARBA" id="ARBA00022448"/>
    </source>
</evidence>
<dbReference type="PROSITE" id="PS00874">
    <property type="entry name" value="T2SP_F"/>
    <property type="match status" value="1"/>
</dbReference>
<dbReference type="FunFam" id="1.20.81.30:FF:000001">
    <property type="entry name" value="Type II secretion system protein F"/>
    <property type="match status" value="2"/>
</dbReference>
<evidence type="ECO:0000256" key="4">
    <source>
        <dbReference type="ARBA" id="ARBA00022475"/>
    </source>
</evidence>
<evidence type="ECO:0000256" key="5">
    <source>
        <dbReference type="ARBA" id="ARBA00022519"/>
    </source>
</evidence>